<feature type="domain" description="Capsule biosynthesis GfcC-like C-terminal" evidence="2">
    <location>
        <begin position="181"/>
        <end position="260"/>
    </location>
</feature>
<proteinExistence type="predicted"/>
<dbReference type="EMBL" id="CP076643">
    <property type="protein sequence ID" value="QXO17253.1"/>
    <property type="molecule type" value="Genomic_DNA"/>
</dbReference>
<keyword evidence="5" id="KW-1185">Reference proteome</keyword>
<dbReference type="Pfam" id="PF20616">
    <property type="entry name" value="Caps_syn_GfcC_N"/>
    <property type="match status" value="1"/>
</dbReference>
<organism evidence="4 5">
    <name type="scientific">Vibrio ostreae</name>
    <dbReference type="NCBI Taxonomy" id="2841925"/>
    <lineage>
        <taxon>Bacteria</taxon>
        <taxon>Pseudomonadati</taxon>
        <taxon>Pseudomonadota</taxon>
        <taxon>Gammaproteobacteria</taxon>
        <taxon>Vibrionales</taxon>
        <taxon>Vibrionaceae</taxon>
        <taxon>Vibrio</taxon>
    </lineage>
</organism>
<name>A0A975YN06_9VIBR</name>
<protein>
    <submittedName>
        <fullName evidence="4">Capsule biosynthesis GfcC family protein</fullName>
    </submittedName>
</protein>
<dbReference type="InterPro" id="IPR046459">
    <property type="entry name" value="Caps_syn_GfcC_N"/>
</dbReference>
<sequence length="265" mass="30037">MKLTSATSLPLKSLLTLCLLGLSSAAYSAALQNFDDPTYDTPTQVQLTHHDVRLEYNQPVRLERVLADATQQDLLSVDNHSYHEGYRLFDVSKQPQTDELYTSVRERLNVLAQDSDYQTIASSLLRQLKQHQYGYRLVTNLDRDVLRLDNTLNPLLPGQYELALNGRPSTVSLFGVPEQQSLRYHAGWFISDYLKQAMYPRTSRDSFAWLIQPDGTIEKTGIAYWNNQHISPLPGGAIFIGFNSGDDELQQLEQDIATLISMVKN</sequence>
<evidence type="ECO:0000313" key="5">
    <source>
        <dbReference type="Proteomes" id="UP000694232"/>
    </source>
</evidence>
<keyword evidence="1" id="KW-0732">Signal</keyword>
<dbReference type="RefSeq" id="WP_218562490.1">
    <property type="nucleotide sequence ID" value="NZ_CP076643.1"/>
</dbReference>
<dbReference type="AlphaFoldDB" id="A0A975YN06"/>
<evidence type="ECO:0000313" key="4">
    <source>
        <dbReference type="EMBL" id="QXO17253.1"/>
    </source>
</evidence>
<dbReference type="KEGG" id="vos:KNV97_17900"/>
<feature type="domain" description="Capsule biosynthesis GfcC-like N-terminal" evidence="3">
    <location>
        <begin position="50"/>
        <end position="162"/>
    </location>
</feature>
<feature type="signal peptide" evidence="1">
    <location>
        <begin position="1"/>
        <end position="28"/>
    </location>
</feature>
<accession>A0A975YN06</accession>
<evidence type="ECO:0000259" key="3">
    <source>
        <dbReference type="Pfam" id="PF20616"/>
    </source>
</evidence>
<dbReference type="InterPro" id="IPR010425">
    <property type="entry name" value="Caps_synth_GfcC-like_C"/>
</dbReference>
<reference evidence="4" key="1">
    <citation type="submission" date="2021-06" db="EMBL/GenBank/DDBJ databases">
        <title>Vibrio nov. sp., novel gut bacterium isolated from Yellow Sea oyster.</title>
        <authorList>
            <person name="Muhammad N."/>
            <person name="Nguyen T.H."/>
            <person name="Lee Y.-J."/>
            <person name="Ko J."/>
            <person name="Kim S.-G."/>
        </authorList>
    </citation>
    <scope>NUCLEOTIDE SEQUENCE</scope>
    <source>
        <strain evidence="4">OG9-811</strain>
    </source>
</reference>
<evidence type="ECO:0000256" key="1">
    <source>
        <dbReference type="SAM" id="SignalP"/>
    </source>
</evidence>
<feature type="chain" id="PRO_5037377393" evidence="1">
    <location>
        <begin position="29"/>
        <end position="265"/>
    </location>
</feature>
<evidence type="ECO:0000259" key="2">
    <source>
        <dbReference type="Pfam" id="PF06251"/>
    </source>
</evidence>
<gene>
    <name evidence="4" type="ORF">KNV97_17900</name>
</gene>
<dbReference type="Proteomes" id="UP000694232">
    <property type="component" value="Chromosome 1"/>
</dbReference>
<dbReference type="Pfam" id="PF06251">
    <property type="entry name" value="Caps_syn_GfcC_C"/>
    <property type="match status" value="1"/>
</dbReference>